<reference evidence="2" key="1">
    <citation type="journal article" date="2019" name="Sci. Rep.">
        <title>Draft genome of Tanacetum cinerariifolium, the natural source of mosquito coil.</title>
        <authorList>
            <person name="Yamashiro T."/>
            <person name="Shiraishi A."/>
            <person name="Satake H."/>
            <person name="Nakayama K."/>
        </authorList>
    </citation>
    <scope>NUCLEOTIDE SEQUENCE</scope>
</reference>
<evidence type="ECO:0000259" key="1">
    <source>
        <dbReference type="Pfam" id="PF07727"/>
    </source>
</evidence>
<accession>A0A6L2NUS0</accession>
<dbReference type="EMBL" id="BKCJ010009890">
    <property type="protein sequence ID" value="GEU89109.1"/>
    <property type="molecule type" value="Genomic_DNA"/>
</dbReference>
<comment type="caution">
    <text evidence="2">The sequence shown here is derived from an EMBL/GenBank/DDBJ whole genome shotgun (WGS) entry which is preliminary data.</text>
</comment>
<dbReference type="InterPro" id="IPR006912">
    <property type="entry name" value="Harbinger_derived_prot"/>
</dbReference>
<organism evidence="2">
    <name type="scientific">Tanacetum cinerariifolium</name>
    <name type="common">Dalmatian daisy</name>
    <name type="synonym">Chrysanthemum cinerariifolium</name>
    <dbReference type="NCBI Taxonomy" id="118510"/>
    <lineage>
        <taxon>Eukaryota</taxon>
        <taxon>Viridiplantae</taxon>
        <taxon>Streptophyta</taxon>
        <taxon>Embryophyta</taxon>
        <taxon>Tracheophyta</taxon>
        <taxon>Spermatophyta</taxon>
        <taxon>Magnoliopsida</taxon>
        <taxon>eudicotyledons</taxon>
        <taxon>Gunneridae</taxon>
        <taxon>Pentapetalae</taxon>
        <taxon>asterids</taxon>
        <taxon>campanulids</taxon>
        <taxon>Asterales</taxon>
        <taxon>Asteraceae</taxon>
        <taxon>Asteroideae</taxon>
        <taxon>Anthemideae</taxon>
        <taxon>Anthemidinae</taxon>
        <taxon>Tanacetum</taxon>
    </lineage>
</organism>
<sequence length="631" mass="72935">MYSVLFFDTSSDDEDEVNSELAMFTEACQAAYKASKPKSIEPQYKGIVTDEPNTIYKNCSRRNRCFSFFQHKDDYAGHRGISKLVKCTFVIRQLTYGCVPDSLDEYLQMGAKTSRKCLKNFCKVIMNLYGEEFLRNPTYTDIKLYAYHNEKHVFPGMPDPFILLEAIASNDLWIWHTFFGVSEMNNDVNVLCQSPLFNDLKSGRASDVPFMANNVPYKRGYYLIDGIYPEWSVLIKSITNLEEQHRDDVPVRTHQESMQVTQEIIDRTAHLNHPTKDDACHHYKEAGHCKRNCPAYLAELIKKKKKQVGTARSSGMLNSWRKILSQEVSGRVVELEEIQDKYTLPSKNTSEIPIEVEGFKPPQEEVIPVRRSTRTHRAPVRLCLNIEVDAMNAKMQSKKDNQVWCLIDLPLMGYTQTYGLNYEETFSPVANIRAIRILIAIAGFYDYDIWQMDVKTAFSNGYLNKDIYMVQPESFVDPNHPKKFTKCKVYLGKCFAMKDLEDAAFILGIKIYRDRSKRLIRLSQSAYMDKILKRFRNTSKRDYIPMQERLDLNKTQGASTHEKVKCMQNVPYALANPGEPHWTAVKTILKYLRNTKDMFLVYGGNPEAELRVDCYCDAGFETNIYDTKSQT</sequence>
<name>A0A6L2NUS0_TANCI</name>
<dbReference type="Pfam" id="PF07727">
    <property type="entry name" value="RVT_2"/>
    <property type="match status" value="1"/>
</dbReference>
<dbReference type="InterPro" id="IPR013103">
    <property type="entry name" value="RVT_2"/>
</dbReference>
<dbReference type="PANTHER" id="PTHR47150">
    <property type="entry name" value="OS12G0169200 PROTEIN"/>
    <property type="match status" value="1"/>
</dbReference>
<dbReference type="AlphaFoldDB" id="A0A6L2NUS0"/>
<gene>
    <name evidence="2" type="ORF">Tci_061087</name>
</gene>
<evidence type="ECO:0000313" key="2">
    <source>
        <dbReference type="EMBL" id="GEU89109.1"/>
    </source>
</evidence>
<dbReference type="PANTHER" id="PTHR47150:SF4">
    <property type="entry name" value="HARBINGER TRANSPOSASE-DERIVED PROTEIN-RELATED"/>
    <property type="match status" value="1"/>
</dbReference>
<proteinExistence type="predicted"/>
<dbReference type="Pfam" id="PF04827">
    <property type="entry name" value="Plant_tran"/>
    <property type="match status" value="1"/>
</dbReference>
<protein>
    <submittedName>
        <fullName evidence="2">Putative nuclease HARBI1</fullName>
    </submittedName>
</protein>
<feature type="domain" description="Reverse transcriptase Ty1/copia-type" evidence="1">
    <location>
        <begin position="411"/>
        <end position="486"/>
    </location>
</feature>